<comment type="similarity">
    <text evidence="1">Belongs to the low molecular weight phosphotyrosine protein phosphatase family.</text>
</comment>
<dbReference type="InterPro" id="IPR050438">
    <property type="entry name" value="LMW_PTPase"/>
</dbReference>
<reference evidence="5 6" key="1">
    <citation type="submission" date="2022-08" db="EMBL/GenBank/DDBJ databases">
        <title>Proteogenomics of the novel Dehalobacterium formicoaceticum strain EZ94 highlights a key role of methyltransferases during anaerobic dichloromethane degradation.</title>
        <authorList>
            <person name="Wasmund K."/>
        </authorList>
    </citation>
    <scope>NUCLEOTIDE SEQUENCE [LARGE SCALE GENOMIC DNA]</scope>
    <source>
        <strain evidence="5 6">EZ94</strain>
    </source>
</reference>
<sequence>MDKPIRIIFVCTGNTCRSSMAAELARAKIRDAQMGENAVIIESAGTGAFDGSPASPKAVEALKEKQLDLSGHRARRVTLEMLKEADYIFTMTLLQKQQILYLYPEGEGKIFTLKEFAFEISLGDLNIDDPYGYDLDYYRQCAQQLEEAISRMLAKVLC</sequence>
<keyword evidence="3" id="KW-0904">Protein phosphatase</keyword>
<evidence type="ECO:0000256" key="2">
    <source>
        <dbReference type="ARBA" id="ARBA00022801"/>
    </source>
</evidence>
<dbReference type="InterPro" id="IPR017867">
    <property type="entry name" value="Tyr_phospatase_low_mol_wt"/>
</dbReference>
<protein>
    <submittedName>
        <fullName evidence="5">Low molecular weight protein arginine phosphatase</fullName>
    </submittedName>
</protein>
<dbReference type="Proteomes" id="UP001524944">
    <property type="component" value="Unassembled WGS sequence"/>
</dbReference>
<comment type="caution">
    <text evidence="5">The sequence shown here is derived from an EMBL/GenBank/DDBJ whole genome shotgun (WGS) entry which is preliminary data.</text>
</comment>
<accession>A0ABT1Y4F3</accession>
<dbReference type="PANTHER" id="PTHR11717">
    <property type="entry name" value="LOW MOLECULAR WEIGHT PROTEIN TYROSINE PHOSPHATASE"/>
    <property type="match status" value="1"/>
</dbReference>
<evidence type="ECO:0000259" key="4">
    <source>
        <dbReference type="SMART" id="SM00226"/>
    </source>
</evidence>
<dbReference type="EMBL" id="JANPWE010000003">
    <property type="protein sequence ID" value="MCR6545438.1"/>
    <property type="molecule type" value="Genomic_DNA"/>
</dbReference>
<keyword evidence="2" id="KW-0378">Hydrolase</keyword>
<evidence type="ECO:0000313" key="6">
    <source>
        <dbReference type="Proteomes" id="UP001524944"/>
    </source>
</evidence>
<dbReference type="InterPro" id="IPR023485">
    <property type="entry name" value="Ptyr_pPase"/>
</dbReference>
<dbReference type="RefSeq" id="WP_257913099.1">
    <property type="nucleotide sequence ID" value="NZ_JANPWE010000003.1"/>
</dbReference>
<evidence type="ECO:0000256" key="3">
    <source>
        <dbReference type="ARBA" id="ARBA00022912"/>
    </source>
</evidence>
<name>A0ABT1Y4F3_9FIRM</name>
<dbReference type="Pfam" id="PF01451">
    <property type="entry name" value="LMWPc"/>
    <property type="match status" value="1"/>
</dbReference>
<dbReference type="CDD" id="cd16344">
    <property type="entry name" value="LMWPAP"/>
    <property type="match status" value="1"/>
</dbReference>
<keyword evidence="6" id="KW-1185">Reference proteome</keyword>
<dbReference type="PANTHER" id="PTHR11717:SF31">
    <property type="entry name" value="LOW MOLECULAR WEIGHT PROTEIN-TYROSINE-PHOSPHATASE ETP-RELATED"/>
    <property type="match status" value="1"/>
</dbReference>
<organism evidence="5 6">
    <name type="scientific">Dehalobacterium formicoaceticum</name>
    <dbReference type="NCBI Taxonomy" id="51515"/>
    <lineage>
        <taxon>Bacteria</taxon>
        <taxon>Bacillati</taxon>
        <taxon>Bacillota</taxon>
        <taxon>Clostridia</taxon>
        <taxon>Eubacteriales</taxon>
        <taxon>Peptococcaceae</taxon>
        <taxon>Dehalobacterium</taxon>
    </lineage>
</organism>
<dbReference type="SMART" id="SM00226">
    <property type="entry name" value="LMWPc"/>
    <property type="match status" value="1"/>
</dbReference>
<dbReference type="PRINTS" id="PR00719">
    <property type="entry name" value="LMWPTPASE"/>
</dbReference>
<proteinExistence type="inferred from homology"/>
<dbReference type="SUPFAM" id="SSF52788">
    <property type="entry name" value="Phosphotyrosine protein phosphatases I"/>
    <property type="match status" value="1"/>
</dbReference>
<dbReference type="Gene3D" id="3.40.50.2300">
    <property type="match status" value="1"/>
</dbReference>
<dbReference type="InterPro" id="IPR036196">
    <property type="entry name" value="Ptyr_pPase_sf"/>
</dbReference>
<evidence type="ECO:0000256" key="1">
    <source>
        <dbReference type="ARBA" id="ARBA00011063"/>
    </source>
</evidence>
<gene>
    <name evidence="5" type="ORF">NVS47_07895</name>
</gene>
<feature type="domain" description="Phosphotyrosine protein phosphatase I" evidence="4">
    <location>
        <begin position="5"/>
        <end position="155"/>
    </location>
</feature>
<evidence type="ECO:0000313" key="5">
    <source>
        <dbReference type="EMBL" id="MCR6545438.1"/>
    </source>
</evidence>